<feature type="domain" description="Helicase ATP-binding" evidence="8">
    <location>
        <begin position="106"/>
        <end position="292"/>
    </location>
</feature>
<dbReference type="GO" id="GO:0003724">
    <property type="term" value="F:RNA helicase activity"/>
    <property type="evidence" value="ECO:0007669"/>
    <property type="project" value="UniProtKB-EC"/>
</dbReference>
<dbReference type="Gene3D" id="3.40.50.300">
    <property type="entry name" value="P-loop containing nucleotide triphosphate hydrolases"/>
    <property type="match status" value="2"/>
</dbReference>
<dbReference type="OrthoDB" id="193716at2759"/>
<keyword evidence="11" id="KW-1185">Reference proteome</keyword>
<dbReference type="AlphaFoldDB" id="A0A8G1RJY8"/>
<dbReference type="GeneID" id="63862610"/>
<dbReference type="Proteomes" id="UP000249789">
    <property type="component" value="Unassembled WGS sequence"/>
</dbReference>
<dbReference type="InterPro" id="IPR011545">
    <property type="entry name" value="DEAD/DEAH_box_helicase_dom"/>
</dbReference>
<dbReference type="VEuPathDB" id="FungiDB:BO72DRAFT_450547"/>
<dbReference type="SUPFAM" id="SSF52540">
    <property type="entry name" value="P-loop containing nucleoside triphosphate hydrolases"/>
    <property type="match status" value="1"/>
</dbReference>
<sequence length="621" mass="67644">MTTRRLLSQVTSIKISPSVVPTARFWNSPRVAAKTTVSVNSVYTVSPRVQNFTTSRAMESVAGTPDDSGVTYASVSDRLDPLLFKAIEKLGFDSMTPVQHRVMTQLQPNGWRGDCLVQAKTGTGKTVAFLLPALHQLVHGDTSIPKGQVAVLIITPTRELALQIAKTCNGLTSQLPRRREIQCHVAVGGTARASAFNAFIAGDPKVLVATPGRLQDYLNDEECEHKFENIQTVILDEADTMLEAGFLRDVRQILRKLPAKREAGWQGMCFSATVPPKVKDVINVVLRDGYHHISTLDPNESATHERVPQYSVVVPGVEQLYTALHALLKEEMKGKNSKKVIVFGATSNLVALMSMAFEKLLMGQAQVFEMHSRLSQPARSRTTNQFREATSGVMFASDVVGRGLDFPNVDLVVQVGLPANSDQYVHRVGRTARAGNDGRAVMLLTERESFFIKVNAGKFPIQPHPNAADILAAAADPARSKNVVNQVMAAEVDEITKHRAYSSYLGCMAGGRLLKQMRLDKPGLVQLANELAVKGFQCPEPPQLQKSVAGKMGLTGNIPGLRLTNVDPKLSLKGKKPAQNGARKNPPRDVLSPEPSGVEKPKPKPKAPFKPKRNGSRGKTL</sequence>
<dbReference type="Pfam" id="PF00270">
    <property type="entry name" value="DEAD"/>
    <property type="match status" value="1"/>
</dbReference>
<keyword evidence="3 6" id="KW-0067">ATP-binding</keyword>
<dbReference type="PROSITE" id="PS51192">
    <property type="entry name" value="HELICASE_ATP_BIND_1"/>
    <property type="match status" value="1"/>
</dbReference>
<evidence type="ECO:0000313" key="10">
    <source>
        <dbReference type="EMBL" id="RAK74675.1"/>
    </source>
</evidence>
<evidence type="ECO:0000256" key="3">
    <source>
        <dbReference type="ARBA" id="ARBA00022840"/>
    </source>
</evidence>
<dbReference type="InterPro" id="IPR014001">
    <property type="entry name" value="Helicase_ATP-bd"/>
</dbReference>
<dbReference type="GO" id="GO:0003723">
    <property type="term" value="F:RNA binding"/>
    <property type="evidence" value="ECO:0007669"/>
    <property type="project" value="UniProtKB-UniRule"/>
</dbReference>
<dbReference type="CDD" id="cd18787">
    <property type="entry name" value="SF2_C_DEAD"/>
    <property type="match status" value="1"/>
</dbReference>
<keyword evidence="4 6" id="KW-0694">RNA-binding</keyword>
<evidence type="ECO:0000256" key="5">
    <source>
        <dbReference type="ARBA" id="ARBA00047984"/>
    </source>
</evidence>
<evidence type="ECO:0000256" key="2">
    <source>
        <dbReference type="ARBA" id="ARBA00022801"/>
    </source>
</evidence>
<keyword evidence="6" id="KW-0347">Helicase</keyword>
<dbReference type="SMART" id="SM00490">
    <property type="entry name" value="HELICc"/>
    <property type="match status" value="1"/>
</dbReference>
<protein>
    <recommendedName>
        <fullName evidence="6">ATP-dependent RNA helicase</fullName>
        <ecNumber evidence="6">3.6.4.13</ecNumber>
    </recommendedName>
</protein>
<feature type="domain" description="Helicase C-terminal" evidence="9">
    <location>
        <begin position="319"/>
        <end position="472"/>
    </location>
</feature>
<dbReference type="PROSITE" id="PS51194">
    <property type="entry name" value="HELICASE_CTER"/>
    <property type="match status" value="1"/>
</dbReference>
<dbReference type="GO" id="GO:0005524">
    <property type="term" value="F:ATP binding"/>
    <property type="evidence" value="ECO:0007669"/>
    <property type="project" value="UniProtKB-UniRule"/>
</dbReference>
<evidence type="ECO:0000259" key="9">
    <source>
        <dbReference type="PROSITE" id="PS51194"/>
    </source>
</evidence>
<comment type="domain">
    <text evidence="6">The Q motif is unique to and characteristic of the DEAD box family of RNA helicases and controls ATP binding and hydrolysis.</text>
</comment>
<evidence type="ECO:0000256" key="7">
    <source>
        <dbReference type="SAM" id="MobiDB-lite"/>
    </source>
</evidence>
<dbReference type="SMART" id="SM00487">
    <property type="entry name" value="DEXDc"/>
    <property type="match status" value="1"/>
</dbReference>
<dbReference type="RefSeq" id="XP_040798685.1">
    <property type="nucleotide sequence ID" value="XM_040945277.1"/>
</dbReference>
<keyword evidence="1 6" id="KW-0547">Nucleotide-binding</keyword>
<organism evidence="10 11">
    <name type="scientific">Aspergillus fijiensis CBS 313.89</name>
    <dbReference type="NCBI Taxonomy" id="1448319"/>
    <lineage>
        <taxon>Eukaryota</taxon>
        <taxon>Fungi</taxon>
        <taxon>Dikarya</taxon>
        <taxon>Ascomycota</taxon>
        <taxon>Pezizomycotina</taxon>
        <taxon>Eurotiomycetes</taxon>
        <taxon>Eurotiomycetidae</taxon>
        <taxon>Eurotiales</taxon>
        <taxon>Aspergillaceae</taxon>
        <taxon>Aspergillus</taxon>
    </lineage>
</organism>
<keyword evidence="2 6" id="KW-0378">Hydrolase</keyword>
<evidence type="ECO:0000256" key="6">
    <source>
        <dbReference type="RuleBase" id="RU365068"/>
    </source>
</evidence>
<comment type="similarity">
    <text evidence="6">Belongs to the DEAD box helicase family.</text>
</comment>
<evidence type="ECO:0000256" key="4">
    <source>
        <dbReference type="ARBA" id="ARBA00022884"/>
    </source>
</evidence>
<dbReference type="PANTHER" id="PTHR24031">
    <property type="entry name" value="RNA HELICASE"/>
    <property type="match status" value="1"/>
</dbReference>
<dbReference type="EMBL" id="KZ824666">
    <property type="protein sequence ID" value="RAK74675.1"/>
    <property type="molecule type" value="Genomic_DNA"/>
</dbReference>
<evidence type="ECO:0000259" key="8">
    <source>
        <dbReference type="PROSITE" id="PS51192"/>
    </source>
</evidence>
<dbReference type="EC" id="3.6.4.13" evidence="6"/>
<reference evidence="10 11" key="1">
    <citation type="submission" date="2018-02" db="EMBL/GenBank/DDBJ databases">
        <title>The genomes of Aspergillus section Nigri reveals drivers in fungal speciation.</title>
        <authorList>
            <consortium name="DOE Joint Genome Institute"/>
            <person name="Vesth T.C."/>
            <person name="Nybo J."/>
            <person name="Theobald S."/>
            <person name="Brandl J."/>
            <person name="Frisvad J.C."/>
            <person name="Nielsen K.F."/>
            <person name="Lyhne E.K."/>
            <person name="Kogle M.E."/>
            <person name="Kuo A."/>
            <person name="Riley R."/>
            <person name="Clum A."/>
            <person name="Nolan M."/>
            <person name="Lipzen A."/>
            <person name="Salamov A."/>
            <person name="Henrissat B."/>
            <person name="Wiebenga A."/>
            <person name="De vries R.P."/>
            <person name="Grigoriev I.V."/>
            <person name="Mortensen U.H."/>
            <person name="Andersen M.R."/>
            <person name="Baker S.E."/>
        </authorList>
    </citation>
    <scope>NUCLEOTIDE SEQUENCE [LARGE SCALE GENOMIC DNA]</scope>
    <source>
        <strain evidence="10 11">CBS 313.89</strain>
    </source>
</reference>
<name>A0A8G1RJY8_9EURO</name>
<comment type="function">
    <text evidence="6">RNA helicase.</text>
</comment>
<comment type="catalytic activity">
    <reaction evidence="5 6">
        <text>ATP + H2O = ADP + phosphate + H(+)</text>
        <dbReference type="Rhea" id="RHEA:13065"/>
        <dbReference type="ChEBI" id="CHEBI:15377"/>
        <dbReference type="ChEBI" id="CHEBI:15378"/>
        <dbReference type="ChEBI" id="CHEBI:30616"/>
        <dbReference type="ChEBI" id="CHEBI:43474"/>
        <dbReference type="ChEBI" id="CHEBI:456216"/>
        <dbReference type="EC" id="3.6.4.13"/>
    </reaction>
</comment>
<feature type="region of interest" description="Disordered" evidence="7">
    <location>
        <begin position="557"/>
        <end position="621"/>
    </location>
</feature>
<evidence type="ECO:0000313" key="11">
    <source>
        <dbReference type="Proteomes" id="UP000249789"/>
    </source>
</evidence>
<dbReference type="Pfam" id="PF00271">
    <property type="entry name" value="Helicase_C"/>
    <property type="match status" value="1"/>
</dbReference>
<dbReference type="GO" id="GO:0016787">
    <property type="term" value="F:hydrolase activity"/>
    <property type="evidence" value="ECO:0007669"/>
    <property type="project" value="UniProtKB-KW"/>
</dbReference>
<proteinExistence type="inferred from homology"/>
<dbReference type="InterPro" id="IPR001650">
    <property type="entry name" value="Helicase_C-like"/>
</dbReference>
<evidence type="ECO:0000256" key="1">
    <source>
        <dbReference type="ARBA" id="ARBA00022741"/>
    </source>
</evidence>
<gene>
    <name evidence="10" type="ORF">BO72DRAFT_450547</name>
</gene>
<dbReference type="InterPro" id="IPR027417">
    <property type="entry name" value="P-loop_NTPase"/>
</dbReference>
<accession>A0A8G1RJY8</accession>
<feature type="compositionally biased region" description="Basic residues" evidence="7">
    <location>
        <begin position="603"/>
        <end position="621"/>
    </location>
</feature>